<protein>
    <submittedName>
        <fullName evidence="1">Fe-S cluster assembly protein HesB</fullName>
    </submittedName>
</protein>
<keyword evidence="2" id="KW-1185">Reference proteome</keyword>
<gene>
    <name evidence="1" type="ORF">SVA_1207</name>
</gene>
<dbReference type="RefSeq" id="WP_096460168.1">
    <property type="nucleotide sequence ID" value="NZ_AP014936.1"/>
</dbReference>
<dbReference type="OrthoDB" id="9789109at2"/>
<reference evidence="1 2" key="1">
    <citation type="submission" date="2015-08" db="EMBL/GenBank/DDBJ databases">
        <title>Complete genome sequence of Sulfurifustis variabilis.</title>
        <authorList>
            <person name="Miura A."/>
            <person name="Kojima H."/>
            <person name="Fukui M."/>
        </authorList>
    </citation>
    <scope>NUCLEOTIDE SEQUENCE [LARGE SCALE GENOMIC DNA]</scope>
    <source>
        <strain evidence="2">skN76</strain>
    </source>
</reference>
<evidence type="ECO:0000313" key="1">
    <source>
        <dbReference type="EMBL" id="BAU47782.1"/>
    </source>
</evidence>
<dbReference type="InterPro" id="IPR014519">
    <property type="entry name" value="UCP024492"/>
</dbReference>
<dbReference type="Proteomes" id="UP000218899">
    <property type="component" value="Chromosome"/>
</dbReference>
<sequence length="181" mass="20376">MIVWTIGHSTRTADEFLDILRAHGIRRLVDVRRFPGSRRHPQFGREALASLLKEAGIDYLWLPELGGRRNPRPDSPNTAWRNSSFRGYADYMETPAFEAAMSRLIAAARERPTAIMCAEALWWRCHRALISDYLKVRNSDILHITDASHATPHPYTSAARVVDGRLSYAAEAPGHDAGTLL</sequence>
<dbReference type="PANTHER" id="PTHR39337:SF1">
    <property type="entry name" value="BLR5642 PROTEIN"/>
    <property type="match status" value="1"/>
</dbReference>
<dbReference type="PIRSF" id="PIRSF024492">
    <property type="entry name" value="UCP024492"/>
    <property type="match status" value="1"/>
</dbReference>
<dbReference type="KEGG" id="sva:SVA_1207"/>
<dbReference type="PANTHER" id="PTHR39337">
    <property type="entry name" value="BLR5642 PROTEIN"/>
    <property type="match status" value="1"/>
</dbReference>
<dbReference type="EMBL" id="AP014936">
    <property type="protein sequence ID" value="BAU47782.1"/>
    <property type="molecule type" value="Genomic_DNA"/>
</dbReference>
<evidence type="ECO:0000313" key="2">
    <source>
        <dbReference type="Proteomes" id="UP000218899"/>
    </source>
</evidence>
<organism evidence="1 2">
    <name type="scientific">Sulfurifustis variabilis</name>
    <dbReference type="NCBI Taxonomy" id="1675686"/>
    <lineage>
        <taxon>Bacteria</taxon>
        <taxon>Pseudomonadati</taxon>
        <taxon>Pseudomonadota</taxon>
        <taxon>Gammaproteobacteria</taxon>
        <taxon>Acidiferrobacterales</taxon>
        <taxon>Acidiferrobacteraceae</taxon>
        <taxon>Sulfurifustis</taxon>
    </lineage>
</organism>
<dbReference type="AlphaFoldDB" id="A0A1B4V5F1"/>
<name>A0A1B4V5F1_9GAMM</name>
<dbReference type="Pfam" id="PF04343">
    <property type="entry name" value="DUF488"/>
    <property type="match status" value="1"/>
</dbReference>
<proteinExistence type="predicted"/>
<dbReference type="InterPro" id="IPR007438">
    <property type="entry name" value="DUF488"/>
</dbReference>
<accession>A0A1B4V5F1</accession>